<keyword evidence="2" id="KW-1185">Reference proteome</keyword>
<organism evidence="1 2">
    <name type="scientific">Tulasnella calospora MUT 4182</name>
    <dbReference type="NCBI Taxonomy" id="1051891"/>
    <lineage>
        <taxon>Eukaryota</taxon>
        <taxon>Fungi</taxon>
        <taxon>Dikarya</taxon>
        <taxon>Basidiomycota</taxon>
        <taxon>Agaricomycotina</taxon>
        <taxon>Agaricomycetes</taxon>
        <taxon>Cantharellales</taxon>
        <taxon>Tulasnellaceae</taxon>
        <taxon>Tulasnella</taxon>
    </lineage>
</organism>
<dbReference type="AlphaFoldDB" id="A0A0C3QLI0"/>
<evidence type="ECO:0000313" key="2">
    <source>
        <dbReference type="Proteomes" id="UP000054248"/>
    </source>
</evidence>
<protein>
    <submittedName>
        <fullName evidence="1">Uncharacterized protein</fullName>
    </submittedName>
</protein>
<dbReference type="OrthoDB" id="3012036at2759"/>
<reference evidence="2" key="2">
    <citation type="submission" date="2015-01" db="EMBL/GenBank/DDBJ databases">
        <title>Evolutionary Origins and Diversification of the Mycorrhizal Mutualists.</title>
        <authorList>
            <consortium name="DOE Joint Genome Institute"/>
            <consortium name="Mycorrhizal Genomics Consortium"/>
            <person name="Kohler A."/>
            <person name="Kuo A."/>
            <person name="Nagy L.G."/>
            <person name="Floudas D."/>
            <person name="Copeland A."/>
            <person name="Barry K.W."/>
            <person name="Cichocki N."/>
            <person name="Veneault-Fourrey C."/>
            <person name="LaButti K."/>
            <person name="Lindquist E.A."/>
            <person name="Lipzen A."/>
            <person name="Lundell T."/>
            <person name="Morin E."/>
            <person name="Murat C."/>
            <person name="Riley R."/>
            <person name="Ohm R."/>
            <person name="Sun H."/>
            <person name="Tunlid A."/>
            <person name="Henrissat B."/>
            <person name="Grigoriev I.V."/>
            <person name="Hibbett D.S."/>
            <person name="Martin F."/>
        </authorList>
    </citation>
    <scope>NUCLEOTIDE SEQUENCE [LARGE SCALE GENOMIC DNA]</scope>
    <source>
        <strain evidence="2">MUT 4182</strain>
    </source>
</reference>
<dbReference type="Proteomes" id="UP000054248">
    <property type="component" value="Unassembled WGS sequence"/>
</dbReference>
<feature type="non-terminal residue" evidence="1">
    <location>
        <position position="1"/>
    </location>
</feature>
<name>A0A0C3QLI0_9AGAM</name>
<proteinExistence type="predicted"/>
<accession>A0A0C3QLI0</accession>
<reference evidence="1 2" key="1">
    <citation type="submission" date="2014-04" db="EMBL/GenBank/DDBJ databases">
        <authorList>
            <consortium name="DOE Joint Genome Institute"/>
            <person name="Kuo A."/>
            <person name="Girlanda M."/>
            <person name="Perotto S."/>
            <person name="Kohler A."/>
            <person name="Nagy L.G."/>
            <person name="Floudas D."/>
            <person name="Copeland A."/>
            <person name="Barry K.W."/>
            <person name="Cichocki N."/>
            <person name="Veneault-Fourrey C."/>
            <person name="LaButti K."/>
            <person name="Lindquist E.A."/>
            <person name="Lipzen A."/>
            <person name="Lundell T."/>
            <person name="Morin E."/>
            <person name="Murat C."/>
            <person name="Sun H."/>
            <person name="Tunlid A."/>
            <person name="Henrissat B."/>
            <person name="Grigoriev I.V."/>
            <person name="Hibbett D.S."/>
            <person name="Martin F."/>
            <person name="Nordberg H.P."/>
            <person name="Cantor M.N."/>
            <person name="Hua S.X."/>
        </authorList>
    </citation>
    <scope>NUCLEOTIDE SEQUENCE [LARGE SCALE GENOMIC DNA]</scope>
    <source>
        <strain evidence="1 2">MUT 4182</strain>
    </source>
</reference>
<dbReference type="EMBL" id="KN822994">
    <property type="protein sequence ID" value="KIO28451.1"/>
    <property type="molecule type" value="Genomic_DNA"/>
</dbReference>
<gene>
    <name evidence="1" type="ORF">M407DRAFT_36444</name>
</gene>
<sequence>RLFDPYDDQHIESVIENKKTIYLSEIQSSLVTQREVYASSSIIHRTLKQGGFTKKAITSIPLARDDALRAVWRVSVAE</sequence>
<feature type="non-terminal residue" evidence="1">
    <location>
        <position position="78"/>
    </location>
</feature>
<dbReference type="HOGENOM" id="CLU_2628784_0_0_1"/>
<evidence type="ECO:0000313" key="1">
    <source>
        <dbReference type="EMBL" id="KIO28451.1"/>
    </source>
</evidence>